<evidence type="ECO:0000313" key="3">
    <source>
        <dbReference type="Proteomes" id="UP000294887"/>
    </source>
</evidence>
<protein>
    <recommendedName>
        <fullName evidence="4">Replication restart DNA helicase PriA</fullName>
    </recommendedName>
</protein>
<dbReference type="InterPro" id="IPR005651">
    <property type="entry name" value="Trm112-like"/>
</dbReference>
<dbReference type="Pfam" id="PF03966">
    <property type="entry name" value="Trm112p"/>
    <property type="match status" value="1"/>
</dbReference>
<evidence type="ECO:0000313" key="2">
    <source>
        <dbReference type="EMBL" id="TCJ84662.1"/>
    </source>
</evidence>
<accession>A0A4R1EXB0</accession>
<evidence type="ECO:0008006" key="4">
    <source>
        <dbReference type="Google" id="ProtNLM"/>
    </source>
</evidence>
<keyword evidence="1" id="KW-0812">Transmembrane</keyword>
<dbReference type="Gene3D" id="2.20.28.30">
    <property type="entry name" value="RNA polymerase ii, chain L"/>
    <property type="match status" value="1"/>
</dbReference>
<keyword evidence="3" id="KW-1185">Reference proteome</keyword>
<reference evidence="2 3" key="1">
    <citation type="submission" date="2019-03" db="EMBL/GenBank/DDBJ databases">
        <title>Genomic Encyclopedia of Type Strains, Phase IV (KMG-IV): sequencing the most valuable type-strain genomes for metagenomic binning, comparative biology and taxonomic classification.</title>
        <authorList>
            <person name="Goeker M."/>
        </authorList>
    </citation>
    <scope>NUCLEOTIDE SEQUENCE [LARGE SCALE GENOMIC DNA]</scope>
    <source>
        <strain evidence="2 3">DSM 24830</strain>
    </source>
</reference>
<dbReference type="EMBL" id="SMFQ01000004">
    <property type="protein sequence ID" value="TCJ84662.1"/>
    <property type="molecule type" value="Genomic_DNA"/>
</dbReference>
<keyword evidence="1" id="KW-0472">Membrane</keyword>
<sequence>MSSLFDKELKFTPLNTTDEKKNFARAKEDAHVISQAHFSCKNCGSDLVYSPSSQDLVCRSCGHHYPVDTKVEPIKEFDFKQALKELDRLQHSDPKNQDDVAVIQCPSCGAEFSFKQHEHAGECPYCATPVITDTRYARFIEPKSLLPFKFEKKQAIAIFDEWIGSHWFAPSSLKSHSKREEKLVGIYLPYWTYDSQTYNQYRGQRGTTYYDRQVYSTVVNGKRVQRVRTVPRIRWKPVGGQVDLHFDDVLIGASKTLPRTIIDHLQPWDLDNLVPYSEEYISGFRSEIYQVTVDQGFLQAENIMERKIKQSIRYDIGGDHQRISAVNTQHQDTTFKHVLLPVWSAAFQYRGKTYRYVINGRNGTIQGERPYSFIKIGLAVITAIAAALALLYVMETNGVFENMNQFQSF</sequence>
<organism evidence="2 3">
    <name type="scientific">Cocleimonas flava</name>
    <dbReference type="NCBI Taxonomy" id="634765"/>
    <lineage>
        <taxon>Bacteria</taxon>
        <taxon>Pseudomonadati</taxon>
        <taxon>Pseudomonadota</taxon>
        <taxon>Gammaproteobacteria</taxon>
        <taxon>Thiotrichales</taxon>
        <taxon>Thiotrichaceae</taxon>
        <taxon>Cocleimonas</taxon>
    </lineage>
</organism>
<proteinExistence type="predicted"/>
<dbReference type="RefSeq" id="WP_243651602.1">
    <property type="nucleotide sequence ID" value="NZ_BAAAFU010000006.1"/>
</dbReference>
<keyword evidence="1" id="KW-1133">Transmembrane helix</keyword>
<name>A0A4R1EXB0_9GAMM</name>
<evidence type="ECO:0000256" key="1">
    <source>
        <dbReference type="SAM" id="Phobius"/>
    </source>
</evidence>
<dbReference type="Proteomes" id="UP000294887">
    <property type="component" value="Unassembled WGS sequence"/>
</dbReference>
<gene>
    <name evidence="2" type="ORF">EV695_2621</name>
</gene>
<comment type="caution">
    <text evidence="2">The sequence shown here is derived from an EMBL/GenBank/DDBJ whole genome shotgun (WGS) entry which is preliminary data.</text>
</comment>
<dbReference type="PANTHER" id="PTHR37826">
    <property type="entry name" value="FLOTILLIN BAND_7_5 DOMAIN PROTEIN"/>
    <property type="match status" value="1"/>
</dbReference>
<dbReference type="PANTHER" id="PTHR37826:SF3">
    <property type="entry name" value="J DOMAIN-CONTAINING PROTEIN"/>
    <property type="match status" value="1"/>
</dbReference>
<dbReference type="AlphaFoldDB" id="A0A4R1EXB0"/>
<feature type="transmembrane region" description="Helical" evidence="1">
    <location>
        <begin position="373"/>
        <end position="394"/>
    </location>
</feature>